<dbReference type="RefSeq" id="WP_386714514.1">
    <property type="nucleotide sequence ID" value="NZ_JBHRSZ010000001.1"/>
</dbReference>
<sequence>MLFNVATVLQTLQALSRLGLAGFLLFLSVFSFAKDTIIYPKQQNITSHQNAYFLQLMQLVMSKTREEFGDYELIPSAQSIPQKRAVLMLAQNQRLDLMWTMTSKKREQLLQAVYFPLLKGLLGHRIFIIRRSDQSKFNNIRTLDDLRQLVSGQGLGWPDVNILKHNKLKVIESPDYQNLFDMLRAGRFDYFPRGITEAWGEYKNLKDDSLIVEPNILLRYKAPLYFFVNKQNHRLHDRLMRGLTLALEDGSFDKLFYQEPNIRHSIEQTDIGSRLVFELDNPNVLRTDLFKEPSLWLSNVELPFE</sequence>
<dbReference type="EMBL" id="JBHRSZ010000001">
    <property type="protein sequence ID" value="MFC3149489.1"/>
    <property type="molecule type" value="Genomic_DNA"/>
</dbReference>
<protein>
    <submittedName>
        <fullName evidence="1">Substrate-binding periplasmic protein</fullName>
    </submittedName>
</protein>
<dbReference type="Proteomes" id="UP001595476">
    <property type="component" value="Unassembled WGS sequence"/>
</dbReference>
<evidence type="ECO:0000313" key="2">
    <source>
        <dbReference type="Proteomes" id="UP001595476"/>
    </source>
</evidence>
<dbReference type="Gene3D" id="3.40.190.10">
    <property type="entry name" value="Periplasmic binding protein-like II"/>
    <property type="match status" value="2"/>
</dbReference>
<accession>A0ABV7H6G5</accession>
<gene>
    <name evidence="1" type="ORF">ACFOEK_00455</name>
</gene>
<keyword evidence="2" id="KW-1185">Reference proteome</keyword>
<organism evidence="1 2">
    <name type="scientific">Litoribrevibacter euphylliae</name>
    <dbReference type="NCBI Taxonomy" id="1834034"/>
    <lineage>
        <taxon>Bacteria</taxon>
        <taxon>Pseudomonadati</taxon>
        <taxon>Pseudomonadota</taxon>
        <taxon>Gammaproteobacteria</taxon>
        <taxon>Oceanospirillales</taxon>
        <taxon>Oceanospirillaceae</taxon>
        <taxon>Litoribrevibacter</taxon>
    </lineage>
</organism>
<dbReference type="SUPFAM" id="SSF53850">
    <property type="entry name" value="Periplasmic binding protein-like II"/>
    <property type="match status" value="1"/>
</dbReference>
<evidence type="ECO:0000313" key="1">
    <source>
        <dbReference type="EMBL" id="MFC3149489.1"/>
    </source>
</evidence>
<reference evidence="2" key="1">
    <citation type="journal article" date="2019" name="Int. J. Syst. Evol. Microbiol.">
        <title>The Global Catalogue of Microorganisms (GCM) 10K type strain sequencing project: providing services to taxonomists for standard genome sequencing and annotation.</title>
        <authorList>
            <consortium name="The Broad Institute Genomics Platform"/>
            <consortium name="The Broad Institute Genome Sequencing Center for Infectious Disease"/>
            <person name="Wu L."/>
            <person name="Ma J."/>
        </authorList>
    </citation>
    <scope>NUCLEOTIDE SEQUENCE [LARGE SCALE GENOMIC DNA]</scope>
    <source>
        <strain evidence="2">KCTC 52438</strain>
    </source>
</reference>
<comment type="caution">
    <text evidence="1">The sequence shown here is derived from an EMBL/GenBank/DDBJ whole genome shotgun (WGS) entry which is preliminary data.</text>
</comment>
<name>A0ABV7H6G5_9GAMM</name>
<proteinExistence type="predicted"/>